<evidence type="ECO:0000256" key="1">
    <source>
        <dbReference type="ARBA" id="ARBA00001947"/>
    </source>
</evidence>
<dbReference type="RefSeq" id="WP_009016032.1">
    <property type="nucleotide sequence ID" value="NC_016077.1"/>
</dbReference>
<dbReference type="EMBL" id="CP003058">
    <property type="protein sequence ID" value="AEQ21514.1"/>
    <property type="molecule type" value="Genomic_DNA"/>
</dbReference>
<dbReference type="PANTHER" id="PTHR43808:SF9">
    <property type="entry name" value="BLL0789 PROTEIN"/>
    <property type="match status" value="1"/>
</dbReference>
<dbReference type="GeneID" id="92877640"/>
<dbReference type="KEGG" id="ain:Acin_0270"/>
<dbReference type="PANTHER" id="PTHR43808">
    <property type="entry name" value="ACETYLORNITHINE DEACETYLASE"/>
    <property type="match status" value="1"/>
</dbReference>
<dbReference type="InterPro" id="IPR001261">
    <property type="entry name" value="ArgE/DapE_CS"/>
</dbReference>
<dbReference type="AlphaFoldDB" id="G4Q7Y5"/>
<dbReference type="GO" id="GO:0046872">
    <property type="term" value="F:metal ion binding"/>
    <property type="evidence" value="ECO:0007669"/>
    <property type="project" value="UniProtKB-KW"/>
</dbReference>
<dbReference type="InterPro" id="IPR002933">
    <property type="entry name" value="Peptidase_M20"/>
</dbReference>
<feature type="active site" description="Proton acceptor" evidence="5">
    <location>
        <position position="135"/>
    </location>
</feature>
<reference evidence="7 8" key="1">
    <citation type="journal article" date="2011" name="J. Bacteriol.">
        <title>Complete genome sequence of Acidaminococcus intestini RYC-MR95, a Gram-negative bacterium from the phylum Firmicutes.</title>
        <authorList>
            <person name="D'Auria G."/>
            <person name="Galan J.C."/>
            <person name="Rodriguez-Alcayna M."/>
            <person name="Moya A."/>
            <person name="Baquero F."/>
            <person name="Latorre A."/>
        </authorList>
    </citation>
    <scope>NUCLEOTIDE SEQUENCE [LARGE SCALE GENOMIC DNA]</scope>
    <source>
        <strain evidence="7 8">RyC-MR95</strain>
    </source>
</reference>
<dbReference type="InterPro" id="IPR011650">
    <property type="entry name" value="Peptidase_M20_dimer"/>
</dbReference>
<dbReference type="InterPro" id="IPR050072">
    <property type="entry name" value="Peptidase_M20A"/>
</dbReference>
<accession>G4Q7Y5</accession>
<protein>
    <submittedName>
        <fullName evidence="7">Acetylornithine deacetylase</fullName>
    </submittedName>
</protein>
<keyword evidence="2" id="KW-0479">Metal-binding</keyword>
<keyword evidence="8" id="KW-1185">Reference proteome</keyword>
<keyword evidence="4" id="KW-0862">Zinc</keyword>
<evidence type="ECO:0000313" key="8">
    <source>
        <dbReference type="Proteomes" id="UP000007093"/>
    </source>
</evidence>
<feature type="domain" description="Peptidase M20 dimerisation" evidence="6">
    <location>
        <begin position="171"/>
        <end position="269"/>
    </location>
</feature>
<keyword evidence="3" id="KW-0378">Hydrolase</keyword>
<gene>
    <name evidence="7" type="ordered locus">Acin_0270</name>
</gene>
<evidence type="ECO:0000256" key="3">
    <source>
        <dbReference type="ARBA" id="ARBA00022801"/>
    </source>
</evidence>
<dbReference type="PATRIC" id="fig|568816.4.peg.264"/>
<evidence type="ECO:0000256" key="4">
    <source>
        <dbReference type="ARBA" id="ARBA00022833"/>
    </source>
</evidence>
<comment type="cofactor">
    <cofactor evidence="1">
        <name>Zn(2+)</name>
        <dbReference type="ChEBI" id="CHEBI:29105"/>
    </cofactor>
</comment>
<sequence>MNETIFLEELKELVALESFSRDAVGTGKVAAWIKKRLDAAAWRTKLISVGKEVGPILRAEWGKGKTYDVLLLGHMDTVFPAGTAVERPFSTEGDDFKGPGASDMKCGDLFMVHLAEDLAREKSSGHVLLLFTPDEEISSVYSRPVIEGEARKAKAVLIMESARPNGDLVKERKGISKYRLIFEGIAAHAGVNPDQGASAVHECMRWGQQIVGLANPQKGTTVNIGTIMGGTAANVVADHCECVIDARVKDEAEGHRIDEALRAWAKTPFDDRVKVMVEGGMKRPPMNPSEKTEALCRKAEEAAKKVGLSFGWTKSGGGSDGNLTAALGISTIDGLGPIGGKAHSVDEYGKISSIMPRYAFVKALIDSLL</sequence>
<dbReference type="HOGENOM" id="CLU_021802_7_0_9"/>
<dbReference type="CDD" id="cd03885">
    <property type="entry name" value="M20_CPDG2"/>
    <property type="match status" value="1"/>
</dbReference>
<dbReference type="SUPFAM" id="SSF53187">
    <property type="entry name" value="Zn-dependent exopeptidases"/>
    <property type="match status" value="1"/>
</dbReference>
<dbReference type="Gene3D" id="3.40.630.10">
    <property type="entry name" value="Zn peptidases"/>
    <property type="match status" value="1"/>
</dbReference>
<dbReference type="Proteomes" id="UP000007093">
    <property type="component" value="Chromosome"/>
</dbReference>
<dbReference type="InterPro" id="IPR036264">
    <property type="entry name" value="Bact_exopeptidase_dim_dom"/>
</dbReference>
<dbReference type="Pfam" id="PF01546">
    <property type="entry name" value="Peptidase_M20"/>
    <property type="match status" value="1"/>
</dbReference>
<proteinExistence type="predicted"/>
<evidence type="ECO:0000259" key="6">
    <source>
        <dbReference type="Pfam" id="PF07687"/>
    </source>
</evidence>
<evidence type="ECO:0000256" key="2">
    <source>
        <dbReference type="ARBA" id="ARBA00022723"/>
    </source>
</evidence>
<dbReference type="SUPFAM" id="SSF55031">
    <property type="entry name" value="Bacterial exopeptidase dimerisation domain"/>
    <property type="match status" value="1"/>
</dbReference>
<dbReference type="Pfam" id="PF07687">
    <property type="entry name" value="M20_dimer"/>
    <property type="match status" value="1"/>
</dbReference>
<organism evidence="7 8">
    <name type="scientific">Acidaminococcus intestini (strain RyC-MR95)</name>
    <dbReference type="NCBI Taxonomy" id="568816"/>
    <lineage>
        <taxon>Bacteria</taxon>
        <taxon>Bacillati</taxon>
        <taxon>Bacillota</taxon>
        <taxon>Negativicutes</taxon>
        <taxon>Acidaminococcales</taxon>
        <taxon>Acidaminococcaceae</taxon>
        <taxon>Acidaminococcus</taxon>
    </lineage>
</organism>
<dbReference type="PIRSF" id="PIRSF037238">
    <property type="entry name" value="Carboxypeptidase_G2"/>
    <property type="match status" value="1"/>
</dbReference>
<dbReference type="Gene3D" id="3.30.70.360">
    <property type="match status" value="1"/>
</dbReference>
<dbReference type="InParanoid" id="G4Q7Y5"/>
<dbReference type="GO" id="GO:0016787">
    <property type="term" value="F:hydrolase activity"/>
    <property type="evidence" value="ECO:0007669"/>
    <property type="project" value="UniProtKB-KW"/>
</dbReference>
<dbReference type="PROSITE" id="PS00759">
    <property type="entry name" value="ARGE_DAPE_CPG2_2"/>
    <property type="match status" value="1"/>
</dbReference>
<evidence type="ECO:0000256" key="5">
    <source>
        <dbReference type="PIRSR" id="PIRSR037238-1"/>
    </source>
</evidence>
<feature type="active site" evidence="5">
    <location>
        <position position="76"/>
    </location>
</feature>
<dbReference type="InterPro" id="IPR017150">
    <property type="entry name" value="Pept_M20_glutamate_carboxypep"/>
</dbReference>
<dbReference type="STRING" id="568816.Acin_0270"/>
<dbReference type="eggNOG" id="COG0624">
    <property type="taxonomic scope" value="Bacteria"/>
</dbReference>
<name>G4Q7Y5_ACIIR</name>
<evidence type="ECO:0000313" key="7">
    <source>
        <dbReference type="EMBL" id="AEQ21514.1"/>
    </source>
</evidence>